<organism evidence="2 5">
    <name type="scientific">Photorhabdus heterorhabditis</name>
    <dbReference type="NCBI Taxonomy" id="880156"/>
    <lineage>
        <taxon>Bacteria</taxon>
        <taxon>Pseudomonadati</taxon>
        <taxon>Pseudomonadota</taxon>
        <taxon>Gammaproteobacteria</taxon>
        <taxon>Enterobacterales</taxon>
        <taxon>Morganellaceae</taxon>
        <taxon>Photorhabdus</taxon>
    </lineage>
</organism>
<name>A0A5B0XBQ1_9GAMM</name>
<sequence>MTTLNPKDNHALALALSQTYASIYGEAKSEEIYKDLRNAFNDENSDAEFAVVFQRDKAIVLKLNALTPLQSIGNMVSINSKYYHVNCKKLDVKEIDFNKEVEMLRSFPVIRMVKDKKEFNKKVSEQFESFGLNEYLNAEDLHYSFAKAKELNNERLSAWLADIIDKQRKYILREHFVKVSEAHYDSLDDFNNAVRPLMLELGFPEELVNHSFNSLKLHDSKSWDYTVAKQIEFLAKKEYYLIEERIKLEALKEKYKVLSDDDAKDTKNDSTNKRKIGFNVFKIIGYVFWLLLNKFIFHSHE</sequence>
<dbReference type="Proteomes" id="UP000037727">
    <property type="component" value="Unassembled WGS sequence"/>
</dbReference>
<comment type="caution">
    <text evidence="2">The sequence shown here is derived from an EMBL/GenBank/DDBJ whole genome shotgun (WGS) entry which is preliminary data.</text>
</comment>
<evidence type="ECO:0000313" key="3">
    <source>
        <dbReference type="EMBL" id="KOY62847.1"/>
    </source>
</evidence>
<dbReference type="OrthoDB" id="6607425at2"/>
<evidence type="ECO:0000313" key="4">
    <source>
        <dbReference type="Proteomes" id="UP000037727"/>
    </source>
</evidence>
<keyword evidence="4" id="KW-1185">Reference proteome</keyword>
<evidence type="ECO:0000313" key="5">
    <source>
        <dbReference type="Proteomes" id="UP000322184"/>
    </source>
</evidence>
<evidence type="ECO:0000313" key="2">
    <source>
        <dbReference type="EMBL" id="KAA1195771.1"/>
    </source>
</evidence>
<feature type="transmembrane region" description="Helical" evidence="1">
    <location>
        <begin position="276"/>
        <end position="297"/>
    </location>
</feature>
<dbReference type="EMBL" id="LJCS01000011">
    <property type="protein sequence ID" value="KOY62847.1"/>
    <property type="molecule type" value="Genomic_DNA"/>
</dbReference>
<keyword evidence="1" id="KW-0812">Transmembrane</keyword>
<gene>
    <name evidence="3" type="ORF">AM629_06450</name>
    <name evidence="2" type="ORF">F0L16_01260</name>
</gene>
<keyword evidence="1" id="KW-0472">Membrane</keyword>
<reference evidence="3 4" key="1">
    <citation type="submission" date="2015-09" db="EMBL/GenBank/DDBJ databases">
        <title>Draft genome sequence and assembly of Photorhabdus sp. VMG, a bacterial symbiont associated with Heterorhabditis zealandica.</title>
        <authorList>
            <person name="Naidoo S."/>
            <person name="Featherston J."/>
            <person name="Mothupi B."/>
            <person name="Gray V.M."/>
        </authorList>
    </citation>
    <scope>NUCLEOTIDE SEQUENCE [LARGE SCALE GENOMIC DNA]</scope>
    <source>
        <strain evidence="3 4">VMG</strain>
    </source>
</reference>
<reference evidence="2 5" key="2">
    <citation type="submission" date="2019-09" db="EMBL/GenBank/DDBJ databases">
        <title>Whole genome sequence of Photorhabdus heterorhabditis strain ETL (Enterobacteriales: Enterobacteriaceae) a bacterial symbiont of Heterorhabditis zealandica strain ETL (Rhabditida: Heterorhabditidae).</title>
        <authorList>
            <person name="Lulamba T.E."/>
            <person name="Serepa-Dlamini M.H."/>
        </authorList>
    </citation>
    <scope>NUCLEOTIDE SEQUENCE [LARGE SCALE GENOMIC DNA]</scope>
    <source>
        <strain evidence="2 5">ETL</strain>
    </source>
</reference>
<proteinExistence type="predicted"/>
<dbReference type="Proteomes" id="UP000322184">
    <property type="component" value="Unassembled WGS sequence"/>
</dbReference>
<protein>
    <submittedName>
        <fullName evidence="2">Uncharacterized protein</fullName>
    </submittedName>
</protein>
<dbReference type="AlphaFoldDB" id="A0A5B0XBQ1"/>
<accession>A0A5B0XBQ1</accession>
<dbReference type="RefSeq" id="WP_054477248.1">
    <property type="nucleotide sequence ID" value="NZ_CAWMRL010000011.1"/>
</dbReference>
<dbReference type="EMBL" id="VTUW01000001">
    <property type="protein sequence ID" value="KAA1195771.1"/>
    <property type="molecule type" value="Genomic_DNA"/>
</dbReference>
<keyword evidence="1" id="KW-1133">Transmembrane helix</keyword>
<evidence type="ECO:0000256" key="1">
    <source>
        <dbReference type="SAM" id="Phobius"/>
    </source>
</evidence>